<evidence type="ECO:0000256" key="14">
    <source>
        <dbReference type="ARBA" id="ARBA00038036"/>
    </source>
</evidence>
<evidence type="ECO:0000256" key="8">
    <source>
        <dbReference type="ARBA" id="ARBA00022679"/>
    </source>
</evidence>
<dbReference type="GO" id="GO:0004594">
    <property type="term" value="F:pantothenate kinase activity"/>
    <property type="evidence" value="ECO:0007669"/>
    <property type="project" value="UniProtKB-EC"/>
</dbReference>
<evidence type="ECO:0000256" key="2">
    <source>
        <dbReference type="ARBA" id="ARBA00001958"/>
    </source>
</evidence>
<accession>A0ABY0BXX1</accession>
<protein>
    <recommendedName>
        <fullName evidence="15 16">Type III pantothenate kinase</fullName>
        <ecNumber evidence="6 16">2.7.1.33</ecNumber>
    </recommendedName>
    <alternativeName>
        <fullName evidence="16">PanK-III</fullName>
    </alternativeName>
    <alternativeName>
        <fullName evidence="16">Pantothenic acid kinase</fullName>
    </alternativeName>
</protein>
<comment type="cofactor">
    <cofactor evidence="16">
        <name>NH4(+)</name>
        <dbReference type="ChEBI" id="CHEBI:28938"/>
    </cofactor>
    <cofactor evidence="16">
        <name>K(+)</name>
        <dbReference type="ChEBI" id="CHEBI:29103"/>
    </cofactor>
    <text evidence="16">A monovalent cation. Ammonium or potassium.</text>
</comment>
<keyword evidence="7 16" id="KW-0963">Cytoplasm</keyword>
<sequence>MKLLEVGNTRWKLADFINDDVRFIGHGIGLQDLLMVLEQSSTQQLMFASVASDETNHQLQQRLTQAGIDFIQVVTQSQFAGVQNAYADYQRLGVDRWLTLLAARSLTSSHCAIVDAGTAITLDILDKDGQHQGGWIAPGLHTMQDALVARSDRIKARYDAPRAELGQCTEDGLFLGCQAALRGFVEQAHQYVQANYREPVSWFFSGGGTEHLTLDYIHNAQLRPHLVLEGLAVVARQSK</sequence>
<evidence type="ECO:0000256" key="6">
    <source>
        <dbReference type="ARBA" id="ARBA00012102"/>
    </source>
</evidence>
<comment type="function">
    <text evidence="16">Catalyzes the phosphorylation of pantothenate (Pan), the first step in CoA biosynthesis.</text>
</comment>
<comment type="similarity">
    <text evidence="14 16">Belongs to the type III pantothenate kinase family.</text>
</comment>
<evidence type="ECO:0000256" key="4">
    <source>
        <dbReference type="ARBA" id="ARBA00005225"/>
    </source>
</evidence>
<feature type="binding site" evidence="16">
    <location>
        <begin position="93"/>
        <end position="96"/>
    </location>
    <ligand>
        <name>substrate</name>
    </ligand>
</feature>
<feature type="binding site" evidence="16">
    <location>
        <position position="115"/>
    </location>
    <ligand>
        <name>K(+)</name>
        <dbReference type="ChEBI" id="CHEBI:29103"/>
    </ligand>
</feature>
<gene>
    <name evidence="16" type="primary">coaX</name>
    <name evidence="17" type="ORF">CWE12_12175</name>
</gene>
<keyword evidence="12 16" id="KW-0630">Potassium</keyword>
<evidence type="ECO:0000256" key="15">
    <source>
        <dbReference type="ARBA" id="ARBA00040883"/>
    </source>
</evidence>
<dbReference type="EMBL" id="PIPN01000005">
    <property type="protein sequence ID" value="RUO29032.1"/>
    <property type="molecule type" value="Genomic_DNA"/>
</dbReference>
<dbReference type="CDD" id="cd24015">
    <property type="entry name" value="ASKHA_NBD_PanK-III"/>
    <property type="match status" value="1"/>
</dbReference>
<feature type="active site" description="Proton acceptor" evidence="16">
    <location>
        <position position="95"/>
    </location>
</feature>
<dbReference type="RefSeq" id="WP_126789970.1">
    <property type="nucleotide sequence ID" value="NZ_PIPN01000005.1"/>
</dbReference>
<feature type="binding site" evidence="16">
    <location>
        <begin position="5"/>
        <end position="12"/>
    </location>
    <ligand>
        <name>ATP</name>
        <dbReference type="ChEBI" id="CHEBI:30616"/>
    </ligand>
</feature>
<comment type="caution">
    <text evidence="17">The sequence shown here is derived from an EMBL/GenBank/DDBJ whole genome shotgun (WGS) entry which is preliminary data.</text>
</comment>
<name>A0ABY0BXX1_9GAMM</name>
<organism evidence="17 18">
    <name type="scientific">Aliidiomarina sedimenti</name>
    <dbReference type="NCBI Taxonomy" id="1933879"/>
    <lineage>
        <taxon>Bacteria</taxon>
        <taxon>Pseudomonadati</taxon>
        <taxon>Pseudomonadota</taxon>
        <taxon>Gammaproteobacteria</taxon>
        <taxon>Alteromonadales</taxon>
        <taxon>Idiomarinaceae</taxon>
        <taxon>Aliidiomarina</taxon>
    </lineage>
</organism>
<comment type="subcellular location">
    <subcellularLocation>
        <location evidence="3 16">Cytoplasm</location>
    </subcellularLocation>
</comment>
<proteinExistence type="inferred from homology"/>
<feature type="binding site" evidence="16">
    <location>
        <position position="169"/>
    </location>
    <ligand>
        <name>substrate</name>
    </ligand>
</feature>
<comment type="catalytic activity">
    <reaction evidence="1 16">
        <text>(R)-pantothenate + ATP = (R)-4'-phosphopantothenate + ADP + H(+)</text>
        <dbReference type="Rhea" id="RHEA:16373"/>
        <dbReference type="ChEBI" id="CHEBI:10986"/>
        <dbReference type="ChEBI" id="CHEBI:15378"/>
        <dbReference type="ChEBI" id="CHEBI:29032"/>
        <dbReference type="ChEBI" id="CHEBI:30616"/>
        <dbReference type="ChEBI" id="CHEBI:456216"/>
        <dbReference type="EC" id="2.7.1.33"/>
    </reaction>
</comment>
<dbReference type="EC" id="2.7.1.33" evidence="6 16"/>
<dbReference type="Pfam" id="PF03309">
    <property type="entry name" value="Pan_kinase"/>
    <property type="match status" value="1"/>
</dbReference>
<evidence type="ECO:0000256" key="10">
    <source>
        <dbReference type="ARBA" id="ARBA00022777"/>
    </source>
</evidence>
<keyword evidence="13 16" id="KW-0173">Coenzyme A biosynthesis</keyword>
<comment type="subunit">
    <text evidence="5 16">Homodimer.</text>
</comment>
<dbReference type="PANTHER" id="PTHR34265">
    <property type="entry name" value="TYPE III PANTOTHENATE KINASE"/>
    <property type="match status" value="1"/>
</dbReference>
<evidence type="ECO:0000256" key="11">
    <source>
        <dbReference type="ARBA" id="ARBA00022840"/>
    </source>
</evidence>
<dbReference type="Gene3D" id="3.30.420.40">
    <property type="match status" value="2"/>
</dbReference>
<evidence type="ECO:0000256" key="7">
    <source>
        <dbReference type="ARBA" id="ARBA00022490"/>
    </source>
</evidence>
<evidence type="ECO:0000256" key="3">
    <source>
        <dbReference type="ARBA" id="ARBA00004496"/>
    </source>
</evidence>
<dbReference type="Proteomes" id="UP000287410">
    <property type="component" value="Unassembled WGS sequence"/>
</dbReference>
<dbReference type="PANTHER" id="PTHR34265:SF1">
    <property type="entry name" value="TYPE III PANTOTHENATE KINASE"/>
    <property type="match status" value="1"/>
</dbReference>
<dbReference type="NCBIfam" id="TIGR00671">
    <property type="entry name" value="baf"/>
    <property type="match status" value="1"/>
</dbReference>
<dbReference type="HAMAP" id="MF_01274">
    <property type="entry name" value="Pantothen_kinase_3"/>
    <property type="match status" value="1"/>
</dbReference>
<reference evidence="17 18" key="1">
    <citation type="journal article" date="2018" name="Front. Microbiol.">
        <title>Genome-Based Analysis Reveals the Taxonomy and Diversity of the Family Idiomarinaceae.</title>
        <authorList>
            <person name="Liu Y."/>
            <person name="Lai Q."/>
            <person name="Shao Z."/>
        </authorList>
    </citation>
    <scope>NUCLEOTIDE SEQUENCE [LARGE SCALE GENOMIC DNA]</scope>
    <source>
        <strain evidence="17 18">GBSy1</strain>
    </source>
</reference>
<keyword evidence="10 16" id="KW-0418">Kinase</keyword>
<feature type="binding site" evidence="16">
    <location>
        <position position="86"/>
    </location>
    <ligand>
        <name>substrate</name>
    </ligand>
</feature>
<evidence type="ECO:0000256" key="13">
    <source>
        <dbReference type="ARBA" id="ARBA00022993"/>
    </source>
</evidence>
<evidence type="ECO:0000313" key="17">
    <source>
        <dbReference type="EMBL" id="RUO29032.1"/>
    </source>
</evidence>
<keyword evidence="9 16" id="KW-0547">Nucleotide-binding</keyword>
<evidence type="ECO:0000256" key="12">
    <source>
        <dbReference type="ARBA" id="ARBA00022958"/>
    </source>
</evidence>
<keyword evidence="11 16" id="KW-0067">ATP-binding</keyword>
<evidence type="ECO:0000313" key="18">
    <source>
        <dbReference type="Proteomes" id="UP000287410"/>
    </source>
</evidence>
<evidence type="ECO:0000256" key="16">
    <source>
        <dbReference type="HAMAP-Rule" id="MF_01274"/>
    </source>
</evidence>
<keyword evidence="18" id="KW-1185">Reference proteome</keyword>
<feature type="binding site" evidence="16">
    <location>
        <position position="118"/>
    </location>
    <ligand>
        <name>ATP</name>
        <dbReference type="ChEBI" id="CHEBI:30616"/>
    </ligand>
</feature>
<comment type="cofactor">
    <cofactor evidence="2">
        <name>K(+)</name>
        <dbReference type="ChEBI" id="CHEBI:29103"/>
    </cofactor>
</comment>
<evidence type="ECO:0000256" key="9">
    <source>
        <dbReference type="ARBA" id="ARBA00022741"/>
    </source>
</evidence>
<dbReference type="SUPFAM" id="SSF53067">
    <property type="entry name" value="Actin-like ATPase domain"/>
    <property type="match status" value="2"/>
</dbReference>
<evidence type="ECO:0000256" key="1">
    <source>
        <dbReference type="ARBA" id="ARBA00001206"/>
    </source>
</evidence>
<keyword evidence="16" id="KW-0479">Metal-binding</keyword>
<evidence type="ECO:0000256" key="5">
    <source>
        <dbReference type="ARBA" id="ARBA00011738"/>
    </source>
</evidence>
<dbReference type="InterPro" id="IPR043129">
    <property type="entry name" value="ATPase_NBD"/>
</dbReference>
<dbReference type="InterPro" id="IPR004619">
    <property type="entry name" value="Type_III_PanK"/>
</dbReference>
<comment type="pathway">
    <text evidence="4 16">Cofactor biosynthesis; coenzyme A biosynthesis; CoA from (R)-pantothenate: step 1/5.</text>
</comment>
<keyword evidence="8 16" id="KW-0808">Transferase</keyword>